<feature type="compositionally biased region" description="Low complexity" evidence="1">
    <location>
        <begin position="193"/>
        <end position="222"/>
    </location>
</feature>
<dbReference type="InterPro" id="IPR036397">
    <property type="entry name" value="RNaseH_sf"/>
</dbReference>
<evidence type="ECO:0000313" key="4">
    <source>
        <dbReference type="Proteomes" id="UP001234989"/>
    </source>
</evidence>
<feature type="region of interest" description="Disordered" evidence="1">
    <location>
        <begin position="296"/>
        <end position="326"/>
    </location>
</feature>
<dbReference type="Pfam" id="PF13456">
    <property type="entry name" value="RVT_3"/>
    <property type="match status" value="1"/>
</dbReference>
<name>A0AAF0TRZ2_SOLVR</name>
<dbReference type="GO" id="GO:0004523">
    <property type="term" value="F:RNA-DNA hybrid ribonuclease activity"/>
    <property type="evidence" value="ECO:0007669"/>
    <property type="project" value="InterPro"/>
</dbReference>
<proteinExistence type="predicted"/>
<dbReference type="EMBL" id="CP133616">
    <property type="protein sequence ID" value="WMV30201.1"/>
    <property type="molecule type" value="Genomic_DNA"/>
</dbReference>
<feature type="domain" description="RNase H type-1" evidence="2">
    <location>
        <begin position="931"/>
        <end position="1061"/>
    </location>
</feature>
<evidence type="ECO:0000259" key="2">
    <source>
        <dbReference type="PROSITE" id="PS50879"/>
    </source>
</evidence>
<dbReference type="Pfam" id="PF00078">
    <property type="entry name" value="RVT_1"/>
    <property type="match status" value="1"/>
</dbReference>
<dbReference type="InterPro" id="IPR002156">
    <property type="entry name" value="RNaseH_domain"/>
</dbReference>
<sequence length="1104" mass="124310">MFIAGHPMKLQVWAPTFKPAEETPIVPIWITLPQLPWHCYYMDILTPLLSPIGKALYLDSATMQKTKGSVAKVRVQIDITKERPQHVWLGFSEKDPSLGKWQIIDFKDVPSYCLYCKHQGHVLGECPVKERDEVIKQKKELKANKKGYEKQPTQNSKNNQQQEESKEKVQSNRQNNANRPTEVVVPHKEGQWQVQTRTKNKNNQQNQDQGKTQTSQESGDQIPIPPSPVIVDVDEFGVENEVPSPTTPLFVAAEVFGERMVVKEKITNLQKGVPKGRELSHALHENQMANPRNDLPATATTTNATQQHQKQVKGSKAGERRGDPHCSGIGVGRNLYKCFDGGFASVHDTRIPRQQETKKSHDFTVPSTRNLQVTVAENVGKSSQKRHQNRSIDEVIRAELVTGVCTTGCGGHPTKVLGNFHGGITGNDNSGESTGVLVNFPQKEDMQSLSQTQNTHRAGKEKLQELGQSSSSHLDDFVKKQGKDTGTEVIKGQAVTGIDSMLPVPQPLETVIVVEEAVGEQVANNAKKGKLTPDDYGAINSEDELDPDNQFIDSDEDIKDTMQHTCQVLGSTFQDKCFDVQRMTEQQGLSPRGRKQTRHKPHQALISMSNTSSRPMTRSKSKDNSQIDMVRIQLQMDQGDANTKYFHALMRGRRRRLFLHRICTENEVWVQGDEQISQAACDYYQQIFTGQNDRIDDRILQHIPTLVTPIQNEMLQAMPTLEELRQVIFAMNPSLAAGPDGIGAKFYQACWSIIKEDLLAAVQYFFCGNTMPKFMSHSCLVFLPKIEQPIRFRDLRPISLSNFTNKIISKLLSIRLATVLPLLLSDNQSGFVRGRSITESIMLADENTHDIKKPLIGTNVVIKLDMTKAYDRVSWSFTCLSTRGLKHGDPLFPPLFILGAELPANWSEVVERIERYNQETRVTLVMWKTPPPNRYKLNTDGSALHNPGKIGGGGILRDEQGIIIFAFAIPLGEGTNNQAEVQAACYGLNWCIQHGYNNIILEVDSELLTKWLLQVVAPPWKIQVYIQDLQLLAKQCVFFQCLHTYREANGTADLLAKHSHKHDIVQHYYTHPQLPHAIKGSYLLEKMGVQSFRRKKLKRIKQPP</sequence>
<organism evidence="3 4">
    <name type="scientific">Solanum verrucosum</name>
    <dbReference type="NCBI Taxonomy" id="315347"/>
    <lineage>
        <taxon>Eukaryota</taxon>
        <taxon>Viridiplantae</taxon>
        <taxon>Streptophyta</taxon>
        <taxon>Embryophyta</taxon>
        <taxon>Tracheophyta</taxon>
        <taxon>Spermatophyta</taxon>
        <taxon>Magnoliopsida</taxon>
        <taxon>eudicotyledons</taxon>
        <taxon>Gunneridae</taxon>
        <taxon>Pentapetalae</taxon>
        <taxon>asterids</taxon>
        <taxon>lamiids</taxon>
        <taxon>Solanales</taxon>
        <taxon>Solanaceae</taxon>
        <taxon>Solanoideae</taxon>
        <taxon>Solaneae</taxon>
        <taxon>Solanum</taxon>
    </lineage>
</organism>
<protein>
    <recommendedName>
        <fullName evidence="2">RNase H type-1 domain-containing protein</fullName>
    </recommendedName>
</protein>
<dbReference type="InterPro" id="IPR044730">
    <property type="entry name" value="RNase_H-like_dom_plant"/>
</dbReference>
<evidence type="ECO:0000313" key="3">
    <source>
        <dbReference type="EMBL" id="WMV30201.1"/>
    </source>
</evidence>
<dbReference type="CDD" id="cd06222">
    <property type="entry name" value="RNase_H_like"/>
    <property type="match status" value="1"/>
</dbReference>
<dbReference type="InterPro" id="IPR012337">
    <property type="entry name" value="RNaseH-like_sf"/>
</dbReference>
<gene>
    <name evidence="3" type="ORF">MTR67_023586</name>
</gene>
<dbReference type="Gene3D" id="3.30.420.10">
    <property type="entry name" value="Ribonuclease H-like superfamily/Ribonuclease H"/>
    <property type="match status" value="1"/>
</dbReference>
<feature type="region of interest" description="Disordered" evidence="1">
    <location>
        <begin position="140"/>
        <end position="225"/>
    </location>
</feature>
<dbReference type="Proteomes" id="UP001234989">
    <property type="component" value="Chromosome 5"/>
</dbReference>
<dbReference type="PANTHER" id="PTHR47723:SF7">
    <property type="entry name" value="RNASE H FAMILY PROTEIN"/>
    <property type="match status" value="1"/>
</dbReference>
<reference evidence="3" key="1">
    <citation type="submission" date="2023-08" db="EMBL/GenBank/DDBJ databases">
        <title>A de novo genome assembly of Solanum verrucosum Schlechtendal, a Mexican diploid species geographically isolated from the other diploid A-genome species in potato relatives.</title>
        <authorList>
            <person name="Hosaka K."/>
        </authorList>
    </citation>
    <scope>NUCLEOTIDE SEQUENCE</scope>
    <source>
        <tissue evidence="3">Young leaves</tissue>
    </source>
</reference>
<dbReference type="AlphaFoldDB" id="A0AAF0TRZ2"/>
<dbReference type="GO" id="GO:0003676">
    <property type="term" value="F:nucleic acid binding"/>
    <property type="evidence" value="ECO:0007669"/>
    <property type="project" value="InterPro"/>
</dbReference>
<dbReference type="InterPro" id="IPR000477">
    <property type="entry name" value="RT_dom"/>
</dbReference>
<dbReference type="PROSITE" id="PS50879">
    <property type="entry name" value="RNASE_H_1"/>
    <property type="match status" value="1"/>
</dbReference>
<accession>A0AAF0TRZ2</accession>
<dbReference type="SUPFAM" id="SSF53098">
    <property type="entry name" value="Ribonuclease H-like"/>
    <property type="match status" value="1"/>
</dbReference>
<keyword evidence="4" id="KW-1185">Reference proteome</keyword>
<feature type="compositionally biased region" description="Polar residues" evidence="1">
    <location>
        <begin position="447"/>
        <end position="456"/>
    </location>
</feature>
<evidence type="ECO:0000256" key="1">
    <source>
        <dbReference type="SAM" id="MobiDB-lite"/>
    </source>
</evidence>
<feature type="compositionally biased region" description="Basic and acidic residues" evidence="1">
    <location>
        <begin position="140"/>
        <end position="149"/>
    </location>
</feature>
<dbReference type="PANTHER" id="PTHR47723">
    <property type="entry name" value="OS05G0353850 PROTEIN"/>
    <property type="match status" value="1"/>
</dbReference>
<dbReference type="InterPro" id="IPR053151">
    <property type="entry name" value="RNase_H-like"/>
</dbReference>
<dbReference type="CDD" id="cd01650">
    <property type="entry name" value="RT_nLTR_like"/>
    <property type="match status" value="1"/>
</dbReference>
<feature type="compositionally biased region" description="Basic and acidic residues" evidence="1">
    <location>
        <begin position="473"/>
        <end position="483"/>
    </location>
</feature>
<feature type="region of interest" description="Disordered" evidence="1">
    <location>
        <begin position="445"/>
        <end position="483"/>
    </location>
</feature>